<accession>A0AAD8E8F5</accession>
<proteinExistence type="predicted"/>
<dbReference type="GO" id="GO:0005319">
    <property type="term" value="F:lipid transporter activity"/>
    <property type="evidence" value="ECO:0007669"/>
    <property type="project" value="TreeGrafter"/>
</dbReference>
<feature type="non-terminal residue" evidence="1">
    <location>
        <position position="1"/>
    </location>
</feature>
<dbReference type="EMBL" id="JASPKZ010008070">
    <property type="protein sequence ID" value="KAJ9580978.1"/>
    <property type="molecule type" value="Genomic_DNA"/>
</dbReference>
<keyword evidence="2" id="KW-1185">Reference proteome</keyword>
<dbReference type="AlphaFoldDB" id="A0AAD8E8F5"/>
<gene>
    <name evidence="1" type="ORF">L9F63_023839</name>
</gene>
<reference evidence="1" key="1">
    <citation type="journal article" date="2023" name="IScience">
        <title>Live-bearing cockroach genome reveals convergent evolutionary mechanisms linked to viviparity in insects and beyond.</title>
        <authorList>
            <person name="Fouks B."/>
            <person name="Harrison M.C."/>
            <person name="Mikhailova A.A."/>
            <person name="Marchal E."/>
            <person name="English S."/>
            <person name="Carruthers M."/>
            <person name="Jennings E.C."/>
            <person name="Chiamaka E.L."/>
            <person name="Frigard R.A."/>
            <person name="Pippel M."/>
            <person name="Attardo G.M."/>
            <person name="Benoit J.B."/>
            <person name="Bornberg-Bauer E."/>
            <person name="Tobe S.S."/>
        </authorList>
    </citation>
    <scope>NUCLEOTIDE SEQUENCE</scope>
    <source>
        <strain evidence="1">Stay&amp;Tobe</strain>
    </source>
</reference>
<evidence type="ECO:0000313" key="2">
    <source>
        <dbReference type="Proteomes" id="UP001233999"/>
    </source>
</evidence>
<dbReference type="PANTHER" id="PTHR23345">
    <property type="entry name" value="VITELLOGENIN-RELATED"/>
    <property type="match status" value="1"/>
</dbReference>
<evidence type="ECO:0000313" key="1">
    <source>
        <dbReference type="EMBL" id="KAJ9580978.1"/>
    </source>
</evidence>
<protein>
    <submittedName>
        <fullName evidence="1">Uncharacterized protein</fullName>
    </submittedName>
</protein>
<organism evidence="1 2">
    <name type="scientific">Diploptera punctata</name>
    <name type="common">Pacific beetle cockroach</name>
    <dbReference type="NCBI Taxonomy" id="6984"/>
    <lineage>
        <taxon>Eukaryota</taxon>
        <taxon>Metazoa</taxon>
        <taxon>Ecdysozoa</taxon>
        <taxon>Arthropoda</taxon>
        <taxon>Hexapoda</taxon>
        <taxon>Insecta</taxon>
        <taxon>Pterygota</taxon>
        <taxon>Neoptera</taxon>
        <taxon>Polyneoptera</taxon>
        <taxon>Dictyoptera</taxon>
        <taxon>Blattodea</taxon>
        <taxon>Blaberoidea</taxon>
        <taxon>Blaberidae</taxon>
        <taxon>Diplopterinae</taxon>
        <taxon>Diploptera</taxon>
    </lineage>
</organism>
<sequence>VSAKTGVIRAAYDFTQFKGKIDVEWKWFLMENMIGKVFGTFDGASISRHIAAEIFYKNPRKSFKQVDVGLDINVDRNNWQFGTNVSLAIPVSGNVTVTMNLKLPPPQYEVHTLLIYAHYTKEYRYIKGIVKYTTLNSKKMYAAHGTYNMLNDSSKIDGNLNFEWGREIYKSVANVIKIKRENKLIDFIYTLNSPKYANEDTFVATAFYNLEDSYHKVKGELFSPASHFIAGGNIDYQSSSNMRGKINTTTPFETIPYLGLNFKATTHALRHQRFIEAFWPNDTAKFDSHYTYEEKNLNTQLNGLVLVEIPLQTRHVGEIVYEYKKDKLLTTGRSSIKYNDKTFLEGRYNCDSQESAGFQKDVINMEIDNAFSPLGILYIHQFEYSGGHGGSNLPTTEIKGPEIFKLKNKTAFHLTGEALVRSTDTGQEITLTAIHMNRTVKLKTDYDFLDHEFKQRSVLHLDPHAWASYDITIVNKTNNDKEEEHMELNFAYPKRNFTVLGYYQLTNNSLSSEITFVWDKQARKKTVGASFDWKRLSMNPKKHHAVVSIKHPSFKRDVTLNGHYYSDESELMYIKTDLEYSTDMRQKLALSGKVKDNSNGTSKQYVFEVLGTHPATRLDLKVQGQVKFDGKVYETNNVGSYKRSYLPLQTGSLKGRVNTILKEIEYEGGSNISLPCLKNMTYEFYTVYKINSHGFKKQQSTDSIKFALQLNNHFCLNCPYILLNASQSLHLYGNIPDARNVMFAVWRDYEDIRISDASFYLRLNHSRLVTSKLKWRPEIRSEVINGIHDTIDSVWKAVMEGIDYWRQYIKSETSEAVNDVWLDAKPIVQTFLDDVNELKSLSEDFEELKIYLNKSYNANEFYIRDIVGITVYIIDELSIRGHIESLPDIINEIWEVMGESGKAIRKSILWIIETIKTTYKKIVDFIKWDFEW</sequence>
<dbReference type="Proteomes" id="UP001233999">
    <property type="component" value="Unassembled WGS sequence"/>
</dbReference>
<dbReference type="PANTHER" id="PTHR23345:SF15">
    <property type="entry name" value="VITELLOGENIN 1-RELATED"/>
    <property type="match status" value="1"/>
</dbReference>
<name>A0AAD8E8F5_DIPPU</name>
<reference evidence="1" key="2">
    <citation type="submission" date="2023-05" db="EMBL/GenBank/DDBJ databases">
        <authorList>
            <person name="Fouks B."/>
        </authorList>
    </citation>
    <scope>NUCLEOTIDE SEQUENCE</scope>
    <source>
        <strain evidence="1">Stay&amp;Tobe</strain>
        <tissue evidence="1">Testes</tissue>
    </source>
</reference>
<comment type="caution">
    <text evidence="1">The sequence shown here is derived from an EMBL/GenBank/DDBJ whole genome shotgun (WGS) entry which is preliminary data.</text>
</comment>
<dbReference type="InterPro" id="IPR050733">
    <property type="entry name" value="Vitellogenin/Apolipophorin"/>
</dbReference>